<comment type="caution">
    <text evidence="1">The sequence shown here is derived from an EMBL/GenBank/DDBJ whole genome shotgun (WGS) entry which is preliminary data.</text>
</comment>
<accession>A0A0F8Y3M3</accession>
<reference evidence="1" key="1">
    <citation type="journal article" date="2015" name="Nature">
        <title>Complex archaea that bridge the gap between prokaryotes and eukaryotes.</title>
        <authorList>
            <person name="Spang A."/>
            <person name="Saw J.H."/>
            <person name="Jorgensen S.L."/>
            <person name="Zaremba-Niedzwiedzka K."/>
            <person name="Martijn J."/>
            <person name="Lind A.E."/>
            <person name="van Eijk R."/>
            <person name="Schleper C."/>
            <person name="Guy L."/>
            <person name="Ettema T.J."/>
        </authorList>
    </citation>
    <scope>NUCLEOTIDE SEQUENCE</scope>
</reference>
<protein>
    <submittedName>
        <fullName evidence="1">Uncharacterized protein</fullName>
    </submittedName>
</protein>
<sequence>MPGGYLHGWDPDAEGWVRVNCNADGELLIDPLAIFEDAPSDGEMAKAPTSNWAYDHENDAVIHHARYTDVESRAAIDNILSDGGSLLRDLFCNFRIIRDISQFSVSVSPEDTYYTLIKSQINTGVIRMVAYLRGGGYVNTWIDLMHEGSYKRVIHTGTFQATLDDYLEEAPSNGVVDKAPTSNWAYDHENDAAIHDIKYTDLEAQQAVNLDGDVYHTIPGTSFMGKRPNVSDLVHHIDGACELWSVDNDIFCPVILPHGATVTAVKVDGNAGASSQTWTFNRVAQSNQGVTTMATAGVQTEDTSISVATIDNENYCYAINILGLDTNDKIFYVRIKYIL</sequence>
<dbReference type="AlphaFoldDB" id="A0A0F8Y3M3"/>
<evidence type="ECO:0000313" key="1">
    <source>
        <dbReference type="EMBL" id="KKK68210.1"/>
    </source>
</evidence>
<proteinExistence type="predicted"/>
<gene>
    <name evidence="1" type="ORF">LCGC14_2946340</name>
</gene>
<name>A0A0F8Y3M3_9ZZZZ</name>
<organism evidence="1">
    <name type="scientific">marine sediment metagenome</name>
    <dbReference type="NCBI Taxonomy" id="412755"/>
    <lineage>
        <taxon>unclassified sequences</taxon>
        <taxon>metagenomes</taxon>
        <taxon>ecological metagenomes</taxon>
    </lineage>
</organism>
<dbReference type="EMBL" id="LAZR01059244">
    <property type="protein sequence ID" value="KKK68210.1"/>
    <property type="molecule type" value="Genomic_DNA"/>
</dbReference>